<evidence type="ECO:0000256" key="4">
    <source>
        <dbReference type="PIRSR" id="PIRSR004846-1"/>
    </source>
</evidence>
<feature type="binding site" evidence="4">
    <location>
        <position position="82"/>
    </location>
    <ligand>
        <name>molybdate</name>
        <dbReference type="ChEBI" id="CHEBI:36264"/>
    </ligand>
</feature>
<dbReference type="NCBIfam" id="TIGR01256">
    <property type="entry name" value="modA"/>
    <property type="match status" value="1"/>
</dbReference>
<evidence type="ECO:0000313" key="6">
    <source>
        <dbReference type="EMBL" id="QHC00727.1"/>
    </source>
</evidence>
<dbReference type="PANTHER" id="PTHR30632">
    <property type="entry name" value="MOLYBDATE-BINDING PERIPLASMIC PROTEIN"/>
    <property type="match status" value="1"/>
</dbReference>
<sequence>MRGLRLLGALSAAVLLVAGCGSDSADSSGAAGSGSGDASAEAVSGELQVFAAASLKESYEQLASDLKEANPDLAITFQYGASGQLATQIEQGAPADVFSSADEVSMTKLADAGLVEEPKVIAKNVLQIVVPAGNPATIETLADLQNPDLTIVTCAAAAACGKITASLEEQVGYKVASDSQEPDVKSVLQKVSLGEADAGLVYVTDVKSAGDKVEGIDIPEAAELSNSYPIAAVKGAPNAEAATAFIEYVESDAGQKILADHGFLAP</sequence>
<dbReference type="RefSeq" id="WP_159545496.1">
    <property type="nucleotide sequence ID" value="NZ_CP047156.1"/>
</dbReference>
<evidence type="ECO:0000256" key="5">
    <source>
        <dbReference type="SAM" id="SignalP"/>
    </source>
</evidence>
<dbReference type="GO" id="GO:0015689">
    <property type="term" value="P:molybdate ion transport"/>
    <property type="evidence" value="ECO:0007669"/>
    <property type="project" value="InterPro"/>
</dbReference>
<dbReference type="InParanoid" id="A0A7L4YQA0"/>
<gene>
    <name evidence="6" type="primary">modA</name>
    <name evidence="6" type="ORF">EK0264_10790</name>
</gene>
<dbReference type="FunCoup" id="A0A7L4YQA0">
    <property type="interactions" value="38"/>
</dbReference>
<evidence type="ECO:0000256" key="2">
    <source>
        <dbReference type="ARBA" id="ARBA00022723"/>
    </source>
</evidence>
<dbReference type="PANTHER" id="PTHR30632:SF0">
    <property type="entry name" value="SULFATE-BINDING PROTEIN"/>
    <property type="match status" value="1"/>
</dbReference>
<dbReference type="GO" id="GO:0030973">
    <property type="term" value="F:molybdate ion binding"/>
    <property type="evidence" value="ECO:0007669"/>
    <property type="project" value="TreeGrafter"/>
</dbReference>
<dbReference type="InterPro" id="IPR005950">
    <property type="entry name" value="ModA"/>
</dbReference>
<reference evidence="6 7" key="1">
    <citation type="journal article" date="2018" name="Int. J. Syst. Evol. Microbiol.">
        <title>Epidermidibacterium keratini gen. nov., sp. nov., a member of the family Sporichthyaceae, isolated from keratin epidermis.</title>
        <authorList>
            <person name="Lee D.G."/>
            <person name="Trujillo M.E."/>
            <person name="Kang S."/>
            <person name="Nam J.J."/>
            <person name="Kim Y.J."/>
        </authorList>
    </citation>
    <scope>NUCLEOTIDE SEQUENCE [LARGE SCALE GENOMIC DNA]</scope>
    <source>
        <strain evidence="6 7">EPI-7</strain>
    </source>
</reference>
<feature type="binding site" evidence="4">
    <location>
        <position position="202"/>
    </location>
    <ligand>
        <name>molybdate</name>
        <dbReference type="ChEBI" id="CHEBI:36264"/>
    </ligand>
</feature>
<dbReference type="Gene3D" id="3.40.190.10">
    <property type="entry name" value="Periplasmic binding protein-like II"/>
    <property type="match status" value="2"/>
</dbReference>
<feature type="binding site" evidence="4">
    <location>
        <position position="184"/>
    </location>
    <ligand>
        <name>molybdate</name>
        <dbReference type="ChEBI" id="CHEBI:36264"/>
    </ligand>
</feature>
<dbReference type="OrthoDB" id="9785015at2"/>
<dbReference type="Proteomes" id="UP000463857">
    <property type="component" value="Chromosome"/>
</dbReference>
<dbReference type="EMBL" id="CP047156">
    <property type="protein sequence ID" value="QHC00727.1"/>
    <property type="molecule type" value="Genomic_DNA"/>
</dbReference>
<keyword evidence="2 4" id="KW-0479">Metal-binding</keyword>
<dbReference type="KEGG" id="eke:EK0264_10790"/>
<dbReference type="PIRSF" id="PIRSF004846">
    <property type="entry name" value="ModA"/>
    <property type="match status" value="1"/>
</dbReference>
<feature type="binding site" evidence="4">
    <location>
        <position position="54"/>
    </location>
    <ligand>
        <name>molybdate</name>
        <dbReference type="ChEBI" id="CHEBI:36264"/>
    </ligand>
</feature>
<dbReference type="GO" id="GO:0046872">
    <property type="term" value="F:metal ion binding"/>
    <property type="evidence" value="ECO:0007669"/>
    <property type="project" value="UniProtKB-KW"/>
</dbReference>
<comment type="similarity">
    <text evidence="1">Belongs to the bacterial solute-binding protein ModA family.</text>
</comment>
<evidence type="ECO:0000256" key="3">
    <source>
        <dbReference type="ARBA" id="ARBA00022729"/>
    </source>
</evidence>
<evidence type="ECO:0000256" key="1">
    <source>
        <dbReference type="ARBA" id="ARBA00009175"/>
    </source>
</evidence>
<keyword evidence="4" id="KW-0500">Molybdenum</keyword>
<organism evidence="6 7">
    <name type="scientific">Epidermidibacterium keratini</name>
    <dbReference type="NCBI Taxonomy" id="1891644"/>
    <lineage>
        <taxon>Bacteria</taxon>
        <taxon>Bacillati</taxon>
        <taxon>Actinomycetota</taxon>
        <taxon>Actinomycetes</taxon>
        <taxon>Sporichthyales</taxon>
        <taxon>Sporichthyaceae</taxon>
        <taxon>Epidermidibacterium</taxon>
    </lineage>
</organism>
<dbReference type="SUPFAM" id="SSF53850">
    <property type="entry name" value="Periplasmic binding protein-like II"/>
    <property type="match status" value="1"/>
</dbReference>
<dbReference type="AlphaFoldDB" id="A0A7L4YQA0"/>
<dbReference type="Pfam" id="PF13531">
    <property type="entry name" value="SBP_bac_11"/>
    <property type="match status" value="1"/>
</dbReference>
<protein>
    <submittedName>
        <fullName evidence="6">Molybdate ABC transporter substrate-binding protein</fullName>
    </submittedName>
</protein>
<feature type="signal peptide" evidence="5">
    <location>
        <begin position="1"/>
        <end position="25"/>
    </location>
</feature>
<name>A0A7L4YQA0_9ACTN</name>
<dbReference type="PROSITE" id="PS51257">
    <property type="entry name" value="PROKAR_LIPOPROTEIN"/>
    <property type="match status" value="1"/>
</dbReference>
<feature type="chain" id="PRO_5039387883" evidence="5">
    <location>
        <begin position="26"/>
        <end position="266"/>
    </location>
</feature>
<keyword evidence="3 5" id="KW-0732">Signal</keyword>
<proteinExistence type="inferred from homology"/>
<accession>A0A7L4YQA0</accession>
<keyword evidence="7" id="KW-1185">Reference proteome</keyword>
<evidence type="ECO:0000313" key="7">
    <source>
        <dbReference type="Proteomes" id="UP000463857"/>
    </source>
</evidence>
<dbReference type="InterPro" id="IPR050682">
    <property type="entry name" value="ModA/WtpA"/>
</dbReference>